<dbReference type="InterPro" id="IPR052895">
    <property type="entry name" value="HetReg/Transcr_Mod"/>
</dbReference>
<proteinExistence type="predicted"/>
<dbReference type="EMBL" id="JAAOAQ010000660">
    <property type="protein sequence ID" value="KAF5538043.1"/>
    <property type="molecule type" value="Genomic_DNA"/>
</dbReference>
<evidence type="ECO:0000313" key="3">
    <source>
        <dbReference type="Proteomes" id="UP000582016"/>
    </source>
</evidence>
<comment type="caution">
    <text evidence="2">The sequence shown here is derived from an EMBL/GenBank/DDBJ whole genome shotgun (WGS) entry which is preliminary data.</text>
</comment>
<dbReference type="PANTHER" id="PTHR24148:SF64">
    <property type="entry name" value="HETEROKARYON INCOMPATIBILITY DOMAIN-CONTAINING PROTEIN"/>
    <property type="match status" value="1"/>
</dbReference>
<dbReference type="AlphaFoldDB" id="A0A8H5MRE8"/>
<dbReference type="Pfam" id="PF06985">
    <property type="entry name" value="HET"/>
    <property type="match status" value="1"/>
</dbReference>
<protein>
    <submittedName>
        <fullName evidence="2">Heterokaryon incompatibility 6 OR allele</fullName>
    </submittedName>
</protein>
<feature type="domain" description="Heterokaryon incompatibility" evidence="1">
    <location>
        <begin position="151"/>
        <end position="310"/>
    </location>
</feature>
<dbReference type="OrthoDB" id="3553147at2759"/>
<name>A0A8H5MRE8_9HYPO</name>
<reference evidence="2 3" key="1">
    <citation type="submission" date="2020-05" db="EMBL/GenBank/DDBJ databases">
        <title>Identification and distribution of gene clusters putatively required for synthesis of sphingolipid metabolism inhibitors in phylogenetically diverse species of the filamentous fungus Fusarium.</title>
        <authorList>
            <person name="Kim H.-S."/>
            <person name="Busman M."/>
            <person name="Brown D.W."/>
            <person name="Divon H."/>
            <person name="Uhlig S."/>
            <person name="Proctor R.H."/>
        </authorList>
    </citation>
    <scope>NUCLEOTIDE SEQUENCE [LARGE SCALE GENOMIC DNA]</scope>
    <source>
        <strain evidence="2 3">NRRL 13617</strain>
    </source>
</reference>
<evidence type="ECO:0000259" key="1">
    <source>
        <dbReference type="Pfam" id="PF06985"/>
    </source>
</evidence>
<evidence type="ECO:0000313" key="2">
    <source>
        <dbReference type="EMBL" id="KAF5538043.1"/>
    </source>
</evidence>
<accession>A0A8H5MRE8</accession>
<dbReference type="Pfam" id="PF26639">
    <property type="entry name" value="Het-6_barrel"/>
    <property type="match status" value="1"/>
</dbReference>
<keyword evidence="3" id="KW-1185">Reference proteome</keyword>
<organism evidence="2 3">
    <name type="scientific">Fusarium phyllophilum</name>
    <dbReference type="NCBI Taxonomy" id="47803"/>
    <lineage>
        <taxon>Eukaryota</taxon>
        <taxon>Fungi</taxon>
        <taxon>Dikarya</taxon>
        <taxon>Ascomycota</taxon>
        <taxon>Pezizomycotina</taxon>
        <taxon>Sordariomycetes</taxon>
        <taxon>Hypocreomycetidae</taxon>
        <taxon>Hypocreales</taxon>
        <taxon>Nectriaceae</taxon>
        <taxon>Fusarium</taxon>
        <taxon>Fusarium fujikuroi species complex</taxon>
    </lineage>
</organism>
<dbReference type="Proteomes" id="UP000582016">
    <property type="component" value="Unassembled WGS sequence"/>
</dbReference>
<dbReference type="InterPro" id="IPR010730">
    <property type="entry name" value="HET"/>
</dbReference>
<dbReference type="PANTHER" id="PTHR24148">
    <property type="entry name" value="ANKYRIN REPEAT DOMAIN-CONTAINING PROTEIN 39 HOMOLOG-RELATED"/>
    <property type="match status" value="1"/>
</dbReference>
<sequence>MFLHRGQLLGGVRGAAHAQPRLLHRLHPHAPHQWLSTQTSDQKRTKSPRSKTAFRKIIWISVGALAWGQVFISYVYEPLRDNGVFTKVAQSTIFRAIPTKFAQPNERAKNKLYQPITGDKEIRLLILEPGTREEALECQLVNAELSWRTRFEALSYAWGSDTTEFQLSCSGHTVGVKANLYDALLDLRHPRQKRTLWIDALCINQSDNNEKSKQIMLMHEIYSQAQEVLIYLGRSDPSVQGAIESMRWLDWKFTRLYLKQFLLSSNVGMASFWVDSWTKMKSITQQNFNWEPIVNLLNRPWFQRTWVIQEAVIPKHAQVICGDQTISWVRFLRVVDAIKYYQSSVKTVPGYHTIYNTISSLDLMRSAWNNRHPRIYILGQQFYRPLLTGRPIQGQDDSRLLDLVLMSRKYKCTYPHDKIFGLLGVTLEDTGSGLLNPDYEISPMDAYRNFVLWEIRHKGSLCVLGTSSQKGKSNRPSPSWVPDFNKLDPIEGLTRSIFRNSGFDASAGLPLEVRESNNNGTLHIKGSIVDTIHTVGKHTFKDKSSSFSKPGRRGGRLSVYEQLQVNRGMIEEARDIWLEATKGLARGIGPAPKAEGIFTTTITDGKPLPNGSISPAWEPFLRTLFGDISVGSKYSAFMREISTSFVRLTLIGDVFPEDYARGEQLFWIKALGFFVAIAQSRRFASTDMGLVGYVPMRAKRGDLVVILYGSKVPFVVREKGHGRYALVGECFMDGIMRGEGMRFAKYENRDIELTLV</sequence>
<gene>
    <name evidence="2" type="ORF">FPHYL_12603</name>
</gene>